<comment type="caution">
    <text evidence="1">The sequence shown here is derived from an EMBL/GenBank/DDBJ whole genome shotgun (WGS) entry which is preliminary data.</text>
</comment>
<dbReference type="AlphaFoldDB" id="A0A4Y2D1P6"/>
<sequence>MNFFLKPAIHFADKLDILEREKEKNHKNLWKSSKWLVVVGILSGLKSESERWSLKSRFIGTLKEANEKNDVLRRLKPRFEGSIN</sequence>
<reference evidence="1 2" key="1">
    <citation type="journal article" date="2019" name="Sci. Rep.">
        <title>Orb-weaving spider Araneus ventricosus genome elucidates the spidroin gene catalogue.</title>
        <authorList>
            <person name="Kono N."/>
            <person name="Nakamura H."/>
            <person name="Ohtoshi R."/>
            <person name="Moran D.A.P."/>
            <person name="Shinohara A."/>
            <person name="Yoshida Y."/>
            <person name="Fujiwara M."/>
            <person name="Mori M."/>
            <person name="Tomita M."/>
            <person name="Arakawa K."/>
        </authorList>
    </citation>
    <scope>NUCLEOTIDE SEQUENCE [LARGE SCALE GENOMIC DNA]</scope>
</reference>
<organism evidence="1 2">
    <name type="scientific">Araneus ventricosus</name>
    <name type="common">Orbweaver spider</name>
    <name type="synonym">Epeira ventricosa</name>
    <dbReference type="NCBI Taxonomy" id="182803"/>
    <lineage>
        <taxon>Eukaryota</taxon>
        <taxon>Metazoa</taxon>
        <taxon>Ecdysozoa</taxon>
        <taxon>Arthropoda</taxon>
        <taxon>Chelicerata</taxon>
        <taxon>Arachnida</taxon>
        <taxon>Araneae</taxon>
        <taxon>Araneomorphae</taxon>
        <taxon>Entelegynae</taxon>
        <taxon>Araneoidea</taxon>
        <taxon>Araneidae</taxon>
        <taxon>Araneus</taxon>
    </lineage>
</organism>
<dbReference type="Proteomes" id="UP000499080">
    <property type="component" value="Unassembled WGS sequence"/>
</dbReference>
<gene>
    <name evidence="1" type="ORF">AVEN_22337_1</name>
</gene>
<protein>
    <submittedName>
        <fullName evidence="1">Uncharacterized protein</fullName>
    </submittedName>
</protein>
<keyword evidence="2" id="KW-1185">Reference proteome</keyword>
<dbReference type="EMBL" id="BGPR01088135">
    <property type="protein sequence ID" value="GBM10046.1"/>
    <property type="molecule type" value="Genomic_DNA"/>
</dbReference>
<accession>A0A4Y2D1P6</accession>
<name>A0A4Y2D1P6_ARAVE</name>
<evidence type="ECO:0000313" key="2">
    <source>
        <dbReference type="Proteomes" id="UP000499080"/>
    </source>
</evidence>
<evidence type="ECO:0000313" key="1">
    <source>
        <dbReference type="EMBL" id="GBM10046.1"/>
    </source>
</evidence>
<proteinExistence type="predicted"/>